<reference evidence="1 2" key="1">
    <citation type="submission" date="2023-03" db="EMBL/GenBank/DDBJ databases">
        <title>High recombination rates correlate with genetic variation in Cardiocondyla obscurior ants.</title>
        <authorList>
            <person name="Errbii M."/>
        </authorList>
    </citation>
    <scope>NUCLEOTIDE SEQUENCE [LARGE SCALE GENOMIC DNA]</scope>
    <source>
        <strain evidence="1">Alpha-2009</strain>
        <tissue evidence="1">Whole body</tissue>
    </source>
</reference>
<organism evidence="1 2">
    <name type="scientific">Cardiocondyla obscurior</name>
    <dbReference type="NCBI Taxonomy" id="286306"/>
    <lineage>
        <taxon>Eukaryota</taxon>
        <taxon>Metazoa</taxon>
        <taxon>Ecdysozoa</taxon>
        <taxon>Arthropoda</taxon>
        <taxon>Hexapoda</taxon>
        <taxon>Insecta</taxon>
        <taxon>Pterygota</taxon>
        <taxon>Neoptera</taxon>
        <taxon>Endopterygota</taxon>
        <taxon>Hymenoptera</taxon>
        <taxon>Apocrita</taxon>
        <taxon>Aculeata</taxon>
        <taxon>Formicoidea</taxon>
        <taxon>Formicidae</taxon>
        <taxon>Myrmicinae</taxon>
        <taxon>Cardiocondyla</taxon>
    </lineage>
</organism>
<evidence type="ECO:0000313" key="2">
    <source>
        <dbReference type="Proteomes" id="UP001430953"/>
    </source>
</evidence>
<sequence>MQKSIGYVTNCSVEIFARKTIVMIFDVISLIARSRMHRDGCSNKKDYLLINHDRIVSARISWPRRRSLHPVVSCSRIGCSLESERIRTVPLSPGVDFLYIKKKKGTHLKTQTTKVIQNYQAGRSKSIIFIYDVIPPRLTVAEANELAFFKNDETKDLAKGPNPRRRI</sequence>
<keyword evidence="2" id="KW-1185">Reference proteome</keyword>
<accession>A0AAW2G215</accession>
<name>A0AAW2G215_9HYME</name>
<dbReference type="Proteomes" id="UP001430953">
    <property type="component" value="Unassembled WGS sequence"/>
</dbReference>
<proteinExistence type="predicted"/>
<dbReference type="AlphaFoldDB" id="A0AAW2G215"/>
<evidence type="ECO:0000313" key="1">
    <source>
        <dbReference type="EMBL" id="KAL0120435.1"/>
    </source>
</evidence>
<dbReference type="EMBL" id="JADYXP020000007">
    <property type="protein sequence ID" value="KAL0120435.1"/>
    <property type="molecule type" value="Genomic_DNA"/>
</dbReference>
<gene>
    <name evidence="1" type="ORF">PUN28_008261</name>
</gene>
<comment type="caution">
    <text evidence="1">The sequence shown here is derived from an EMBL/GenBank/DDBJ whole genome shotgun (WGS) entry which is preliminary data.</text>
</comment>
<protein>
    <submittedName>
        <fullName evidence="1">Uncharacterized protein</fullName>
    </submittedName>
</protein>